<organism evidence="4 5">
    <name type="scientific">Armatimonas rosea</name>
    <dbReference type="NCBI Taxonomy" id="685828"/>
    <lineage>
        <taxon>Bacteria</taxon>
        <taxon>Bacillati</taxon>
        <taxon>Armatimonadota</taxon>
        <taxon>Armatimonadia</taxon>
        <taxon>Armatimonadales</taxon>
        <taxon>Armatimonadaceae</taxon>
        <taxon>Armatimonas</taxon>
    </lineage>
</organism>
<dbReference type="AlphaFoldDB" id="A0A7W9SL30"/>
<dbReference type="Pfam" id="PF13175">
    <property type="entry name" value="AAA_15"/>
    <property type="match status" value="1"/>
</dbReference>
<dbReference type="SUPFAM" id="SSF52540">
    <property type="entry name" value="P-loop containing nucleoside triphosphate hydrolases"/>
    <property type="match status" value="1"/>
</dbReference>
<dbReference type="InterPro" id="IPR041685">
    <property type="entry name" value="AAA_GajA/Old/RecF-like"/>
</dbReference>
<dbReference type="Pfam" id="PF13304">
    <property type="entry name" value="AAA_21"/>
    <property type="match status" value="1"/>
</dbReference>
<evidence type="ECO:0000313" key="4">
    <source>
        <dbReference type="EMBL" id="MBB6048622.1"/>
    </source>
</evidence>
<keyword evidence="5" id="KW-1185">Reference proteome</keyword>
<feature type="domain" description="ATPase AAA-type core" evidence="3">
    <location>
        <begin position="245"/>
        <end position="353"/>
    </location>
</feature>
<evidence type="ECO:0000313" key="5">
    <source>
        <dbReference type="Proteomes" id="UP000520814"/>
    </source>
</evidence>
<dbReference type="PANTHER" id="PTHR43581:SF2">
    <property type="entry name" value="EXCINUCLEASE ATPASE SUBUNIT"/>
    <property type="match status" value="1"/>
</dbReference>
<dbReference type="Proteomes" id="UP000520814">
    <property type="component" value="Unassembled WGS sequence"/>
</dbReference>
<sequence length="450" mass="52082">MYIKKLEIENIRSIKKLAWEVEEKNCPGWHVFLGENGTGKTTVVRCFSIMVMDRDTISAMRQDWNRWQSNAFLDSKSSAAILIDDEYDDIRIDKSVNLGKYRSNAKFYNKSNLKSEFKLVYDEDRNISEIQIRIVGDVDVEIENENSRMEYYRHGFVSYKGMFCCAYGPFRRFEGGEVSIEKQSSLFRKNEQYLTAFGEKYSLYESLSWLRELKFKELESGVDSEESKILLKIINFINQNDFLPSDIKIESVSSEGIKLIDKNTNNLNIEDLSDGYRSILSLAIDIVRHINKNFRDQEIFYEDNGMKIISKGVILIDEVDAHLHPTWQKKIGFWFRRAFPNMQFIVTTHSPLVCQAAAMGGSVYKLPAPGSDEEGRMLERVELNKILYGDILDAYDTPAFGLPDTRSELGEDMIEELAQLNRKERKTPLTPEEKERQAELRATFPALANE</sequence>
<evidence type="ECO:0000259" key="3">
    <source>
        <dbReference type="Pfam" id="PF13304"/>
    </source>
</evidence>
<dbReference type="Gene3D" id="3.40.50.300">
    <property type="entry name" value="P-loop containing nucleotide triphosphate hydrolases"/>
    <property type="match status" value="1"/>
</dbReference>
<comment type="caution">
    <text evidence="4">The sequence shown here is derived from an EMBL/GenBank/DDBJ whole genome shotgun (WGS) entry which is preliminary data.</text>
</comment>
<evidence type="ECO:0000259" key="2">
    <source>
        <dbReference type="Pfam" id="PF13175"/>
    </source>
</evidence>
<dbReference type="EMBL" id="JACHGW010000001">
    <property type="protein sequence ID" value="MBB6048622.1"/>
    <property type="molecule type" value="Genomic_DNA"/>
</dbReference>
<dbReference type="InterPro" id="IPR051396">
    <property type="entry name" value="Bact_Antivir_Def_Nuclease"/>
</dbReference>
<dbReference type="RefSeq" id="WP_184192260.1">
    <property type="nucleotide sequence ID" value="NZ_JACHGW010000001.1"/>
</dbReference>
<name>A0A7W9SL30_ARMRO</name>
<feature type="region of interest" description="Disordered" evidence="1">
    <location>
        <begin position="420"/>
        <end position="450"/>
    </location>
</feature>
<dbReference type="InterPro" id="IPR027417">
    <property type="entry name" value="P-loop_NTPase"/>
</dbReference>
<reference evidence="4 5" key="1">
    <citation type="submission" date="2020-08" db="EMBL/GenBank/DDBJ databases">
        <title>Genomic Encyclopedia of Type Strains, Phase IV (KMG-IV): sequencing the most valuable type-strain genomes for metagenomic binning, comparative biology and taxonomic classification.</title>
        <authorList>
            <person name="Goeker M."/>
        </authorList>
    </citation>
    <scope>NUCLEOTIDE SEQUENCE [LARGE SCALE GENOMIC DNA]</scope>
    <source>
        <strain evidence="4 5">DSM 23562</strain>
    </source>
</reference>
<gene>
    <name evidence="4" type="ORF">HNQ39_000384</name>
</gene>
<dbReference type="GO" id="GO:0016887">
    <property type="term" value="F:ATP hydrolysis activity"/>
    <property type="evidence" value="ECO:0007669"/>
    <property type="project" value="InterPro"/>
</dbReference>
<dbReference type="InterPro" id="IPR003959">
    <property type="entry name" value="ATPase_AAA_core"/>
</dbReference>
<feature type="domain" description="Endonuclease GajA/Old nuclease/RecF-like AAA" evidence="2">
    <location>
        <begin position="1"/>
        <end position="127"/>
    </location>
</feature>
<accession>A0A7W9SL30</accession>
<protein>
    <submittedName>
        <fullName evidence="4">AAA15 family ATPase/GTPase</fullName>
    </submittedName>
</protein>
<proteinExistence type="predicted"/>
<evidence type="ECO:0000256" key="1">
    <source>
        <dbReference type="SAM" id="MobiDB-lite"/>
    </source>
</evidence>
<dbReference type="PANTHER" id="PTHR43581">
    <property type="entry name" value="ATP/GTP PHOSPHATASE"/>
    <property type="match status" value="1"/>
</dbReference>
<dbReference type="GO" id="GO:0005524">
    <property type="term" value="F:ATP binding"/>
    <property type="evidence" value="ECO:0007669"/>
    <property type="project" value="InterPro"/>
</dbReference>